<evidence type="ECO:0000256" key="1">
    <source>
        <dbReference type="PROSITE-ProRule" id="PRU00042"/>
    </source>
</evidence>
<name>A0A5J4ZVD5_9ASTE</name>
<dbReference type="GO" id="GO:0008270">
    <property type="term" value="F:zinc ion binding"/>
    <property type="evidence" value="ECO:0007669"/>
    <property type="project" value="UniProtKB-KW"/>
</dbReference>
<dbReference type="InterPro" id="IPR036236">
    <property type="entry name" value="Znf_C2H2_sf"/>
</dbReference>
<reference evidence="3 4" key="1">
    <citation type="submission" date="2019-09" db="EMBL/GenBank/DDBJ databases">
        <title>A chromosome-level genome assembly of the Chinese tupelo Nyssa sinensis.</title>
        <authorList>
            <person name="Yang X."/>
            <person name="Kang M."/>
            <person name="Yang Y."/>
            <person name="Xiong H."/>
            <person name="Wang M."/>
            <person name="Zhang Z."/>
            <person name="Wang Z."/>
            <person name="Wu H."/>
            <person name="Ma T."/>
            <person name="Liu J."/>
            <person name="Xi Z."/>
        </authorList>
    </citation>
    <scope>NUCLEOTIDE SEQUENCE [LARGE SCALE GENOMIC DNA]</scope>
    <source>
        <strain evidence="3">J267</strain>
        <tissue evidence="3">Leaf</tissue>
    </source>
</reference>
<dbReference type="AlphaFoldDB" id="A0A5J4ZVD5"/>
<keyword evidence="1" id="KW-0479">Metal-binding</keyword>
<sequence>MVENIDRIMHYCKICKRGFVCGGALGGHMRAHAAGDVNVGIDHEEHPMSNFMGKPEGKKCTYFLRANAANRFMSFRAREDCDKKFLTLNSFSPDERVSPMSSPGSEVENEDLANCLVMLSNGKLDPMVAMINNSFSFARKDDEEDKAKEEEVMMKGIFQCKACKKVFNSHQALGGHRASHKKVKGCFAARFHDNLNGDTVEDQDIINHDQFSTPAESDHPPLDLNHTLEDAPFGTHLKKKSTVHECSICHRVFSSGQALGGHKRCHWLASNLPDTSSTPKLHEFQYNSQQFYEKPMFKKSKPLDLNQFPALLDDTSHKAHPNGENTLKFEVPTRIYLLPRASEDNDNQNQNRHQHITSNMHGSLHEEDGKRKLVKLRNLRDMNLDGGSSTWLQVGIAPTT</sequence>
<dbReference type="Proteomes" id="UP000325577">
    <property type="component" value="Linkage Group LG5"/>
</dbReference>
<dbReference type="PANTHER" id="PTHR47068">
    <property type="entry name" value="OS02G0659100 PROTEIN"/>
    <property type="match status" value="1"/>
</dbReference>
<feature type="domain" description="C2H2-type" evidence="2">
    <location>
        <begin position="10"/>
        <end position="37"/>
    </location>
</feature>
<accession>A0A5J4ZVD5</accession>
<protein>
    <recommendedName>
        <fullName evidence="2">C2H2-type domain-containing protein</fullName>
    </recommendedName>
</protein>
<dbReference type="InterPro" id="IPR013087">
    <property type="entry name" value="Znf_C2H2_type"/>
</dbReference>
<dbReference type="OrthoDB" id="6077919at2759"/>
<dbReference type="PANTHER" id="PTHR47068:SF3">
    <property type="entry name" value="ZINC FINGER PROTEIN ZAT1-LIKE"/>
    <property type="match status" value="1"/>
</dbReference>
<dbReference type="PROSITE" id="PS50157">
    <property type="entry name" value="ZINC_FINGER_C2H2_2"/>
    <property type="match status" value="3"/>
</dbReference>
<dbReference type="SUPFAM" id="SSF57667">
    <property type="entry name" value="beta-beta-alpha zinc fingers"/>
    <property type="match status" value="2"/>
</dbReference>
<dbReference type="PROSITE" id="PS00028">
    <property type="entry name" value="ZINC_FINGER_C2H2_1"/>
    <property type="match status" value="3"/>
</dbReference>
<gene>
    <name evidence="3" type="ORF">F0562_012066</name>
</gene>
<feature type="domain" description="C2H2-type" evidence="2">
    <location>
        <begin position="244"/>
        <end position="266"/>
    </location>
</feature>
<evidence type="ECO:0000313" key="4">
    <source>
        <dbReference type="Proteomes" id="UP000325577"/>
    </source>
</evidence>
<keyword evidence="1" id="KW-0863">Zinc-finger</keyword>
<dbReference type="EMBL" id="CM018048">
    <property type="protein sequence ID" value="KAA8521372.1"/>
    <property type="molecule type" value="Genomic_DNA"/>
</dbReference>
<feature type="domain" description="C2H2-type" evidence="2">
    <location>
        <begin position="158"/>
        <end position="185"/>
    </location>
</feature>
<dbReference type="SMART" id="SM00355">
    <property type="entry name" value="ZnF_C2H2"/>
    <property type="match status" value="3"/>
</dbReference>
<evidence type="ECO:0000313" key="3">
    <source>
        <dbReference type="EMBL" id="KAA8521372.1"/>
    </source>
</evidence>
<organism evidence="3 4">
    <name type="scientific">Nyssa sinensis</name>
    <dbReference type="NCBI Taxonomy" id="561372"/>
    <lineage>
        <taxon>Eukaryota</taxon>
        <taxon>Viridiplantae</taxon>
        <taxon>Streptophyta</taxon>
        <taxon>Embryophyta</taxon>
        <taxon>Tracheophyta</taxon>
        <taxon>Spermatophyta</taxon>
        <taxon>Magnoliopsida</taxon>
        <taxon>eudicotyledons</taxon>
        <taxon>Gunneridae</taxon>
        <taxon>Pentapetalae</taxon>
        <taxon>asterids</taxon>
        <taxon>Cornales</taxon>
        <taxon>Nyssaceae</taxon>
        <taxon>Nyssa</taxon>
    </lineage>
</organism>
<keyword evidence="4" id="KW-1185">Reference proteome</keyword>
<evidence type="ECO:0000259" key="2">
    <source>
        <dbReference type="PROSITE" id="PS50157"/>
    </source>
</evidence>
<keyword evidence="1" id="KW-0862">Zinc</keyword>
<proteinExistence type="predicted"/>
<dbReference type="Pfam" id="PF13912">
    <property type="entry name" value="zf-C2H2_6"/>
    <property type="match status" value="3"/>
</dbReference>